<protein>
    <submittedName>
        <fullName evidence="3">Arsenate reductase</fullName>
    </submittedName>
</protein>
<evidence type="ECO:0000256" key="1">
    <source>
        <dbReference type="ARBA" id="ARBA00007198"/>
    </source>
</evidence>
<dbReference type="PANTHER" id="PTHR30041:SF4">
    <property type="entry name" value="ARSENATE REDUCTASE"/>
    <property type="match status" value="1"/>
</dbReference>
<dbReference type="PROSITE" id="PS51353">
    <property type="entry name" value="ARSC"/>
    <property type="match status" value="1"/>
</dbReference>
<accession>A0A7H4MQ75</accession>
<comment type="similarity">
    <text evidence="1 2">Belongs to the ArsC family.</text>
</comment>
<dbReference type="InterPro" id="IPR006660">
    <property type="entry name" value="Arsenate_reductase-like"/>
</dbReference>
<gene>
    <name evidence="3" type="primary">yfgD</name>
    <name evidence="3" type="ORF">NCTC9177_06415</name>
</gene>
<sequence length="120" mass="13605">MTDAVTIYHKPTLLEEPRNAEPAAEPRHRSNRWCFISTHRRMPIRCVSCCSCWVWRAPASSCARRRICTNRSILADQALSDAALIQAMVDNPKLIERPIVVSRGQARIGRPPEQVLEIVS</sequence>
<comment type="caution">
    <text evidence="3">The sequence shown here is derived from an EMBL/GenBank/DDBJ whole genome shotgun (WGS) entry which is preliminary data.</text>
</comment>
<organism evidence="3 4">
    <name type="scientific">Klebsiella variicola</name>
    <dbReference type="NCBI Taxonomy" id="244366"/>
    <lineage>
        <taxon>Bacteria</taxon>
        <taxon>Pseudomonadati</taxon>
        <taxon>Pseudomonadota</taxon>
        <taxon>Gammaproteobacteria</taxon>
        <taxon>Enterobacterales</taxon>
        <taxon>Enterobacteriaceae</taxon>
        <taxon>Klebsiella/Raoultella group</taxon>
        <taxon>Klebsiella</taxon>
        <taxon>Klebsiella pneumoniae complex</taxon>
    </lineage>
</organism>
<proteinExistence type="inferred from homology"/>
<evidence type="ECO:0000313" key="4">
    <source>
        <dbReference type="Proteomes" id="UP000254545"/>
    </source>
</evidence>
<evidence type="ECO:0000313" key="3">
    <source>
        <dbReference type="EMBL" id="STS92475.1"/>
    </source>
</evidence>
<dbReference type="AlphaFoldDB" id="A0A7H4MQ75"/>
<dbReference type="InterPro" id="IPR036249">
    <property type="entry name" value="Thioredoxin-like_sf"/>
</dbReference>
<dbReference type="Proteomes" id="UP000254545">
    <property type="component" value="Unassembled WGS sequence"/>
</dbReference>
<evidence type="ECO:0000256" key="2">
    <source>
        <dbReference type="PROSITE-ProRule" id="PRU01282"/>
    </source>
</evidence>
<reference evidence="3 4" key="1">
    <citation type="submission" date="2018-06" db="EMBL/GenBank/DDBJ databases">
        <authorList>
            <consortium name="Pathogen Informatics"/>
            <person name="Doyle S."/>
        </authorList>
    </citation>
    <scope>NUCLEOTIDE SEQUENCE [LARGE SCALE GENOMIC DNA]</scope>
    <source>
        <strain evidence="3 4">NCTC9177</strain>
    </source>
</reference>
<dbReference type="SUPFAM" id="SSF52833">
    <property type="entry name" value="Thioredoxin-like"/>
    <property type="match status" value="1"/>
</dbReference>
<dbReference type="EMBL" id="UGKR01000003">
    <property type="protein sequence ID" value="STS92475.1"/>
    <property type="molecule type" value="Genomic_DNA"/>
</dbReference>
<name>A0A7H4MQ75_KLEVA</name>
<dbReference type="PANTHER" id="PTHR30041">
    <property type="entry name" value="ARSENATE REDUCTASE"/>
    <property type="match status" value="1"/>
</dbReference>
<dbReference type="Pfam" id="PF03960">
    <property type="entry name" value="ArsC"/>
    <property type="match status" value="1"/>
</dbReference>
<dbReference type="Gene3D" id="3.40.30.10">
    <property type="entry name" value="Glutaredoxin"/>
    <property type="match status" value="1"/>
</dbReference>